<dbReference type="InterPro" id="IPR058730">
    <property type="entry name" value="U-box_ZFPL1-like"/>
</dbReference>
<dbReference type="Pfam" id="PF25993">
    <property type="entry name" value="zf-B_box_ZFPL1"/>
    <property type="match status" value="1"/>
</dbReference>
<evidence type="ECO:0000256" key="6">
    <source>
        <dbReference type="ARBA" id="ARBA00022833"/>
    </source>
</evidence>
<keyword evidence="3 11" id="KW-0812">Transmembrane</keyword>
<dbReference type="Pfam" id="PF25998">
    <property type="entry name" value="U-box_ZFPL1"/>
    <property type="match status" value="1"/>
</dbReference>
<dbReference type="SUPFAM" id="SSF57850">
    <property type="entry name" value="RING/U-box"/>
    <property type="match status" value="1"/>
</dbReference>
<dbReference type="AlphaFoldDB" id="A0A1Y2C1Z6"/>
<keyword evidence="4" id="KW-0479">Metal-binding</keyword>
<evidence type="ECO:0000256" key="11">
    <source>
        <dbReference type="SAM" id="Phobius"/>
    </source>
</evidence>
<evidence type="ECO:0000259" key="12">
    <source>
        <dbReference type="PROSITE" id="PS50089"/>
    </source>
</evidence>
<feature type="transmembrane region" description="Helical" evidence="11">
    <location>
        <begin position="214"/>
        <end position="232"/>
    </location>
</feature>
<evidence type="ECO:0000313" key="13">
    <source>
        <dbReference type="EMBL" id="ORY41050.1"/>
    </source>
</evidence>
<dbReference type="EMBL" id="MCGO01000033">
    <property type="protein sequence ID" value="ORY41050.1"/>
    <property type="molecule type" value="Genomic_DNA"/>
</dbReference>
<evidence type="ECO:0000256" key="4">
    <source>
        <dbReference type="ARBA" id="ARBA00022723"/>
    </source>
</evidence>
<evidence type="ECO:0000256" key="10">
    <source>
        <dbReference type="SAM" id="MobiDB-lite"/>
    </source>
</evidence>
<dbReference type="STRING" id="329046.A0A1Y2C1Z6"/>
<dbReference type="GO" id="GO:0008270">
    <property type="term" value="F:zinc ion binding"/>
    <property type="evidence" value="ECO:0007669"/>
    <property type="project" value="UniProtKB-KW"/>
</dbReference>
<evidence type="ECO:0000256" key="3">
    <source>
        <dbReference type="ARBA" id="ARBA00022692"/>
    </source>
</evidence>
<dbReference type="OrthoDB" id="1916590at2759"/>
<dbReference type="InterPro" id="IPR013083">
    <property type="entry name" value="Znf_RING/FYVE/PHD"/>
</dbReference>
<evidence type="ECO:0000256" key="8">
    <source>
        <dbReference type="ARBA" id="ARBA00023136"/>
    </source>
</evidence>
<evidence type="ECO:0000256" key="5">
    <source>
        <dbReference type="ARBA" id="ARBA00022771"/>
    </source>
</evidence>
<feature type="domain" description="RING-type" evidence="12">
    <location>
        <begin position="51"/>
        <end position="99"/>
    </location>
</feature>
<evidence type="ECO:0000256" key="1">
    <source>
        <dbReference type="ARBA" id="ARBA00004167"/>
    </source>
</evidence>
<keyword evidence="8 11" id="KW-0472">Membrane</keyword>
<accession>A0A1Y2C1Z6</accession>
<feature type="compositionally biased region" description="Basic and acidic residues" evidence="10">
    <location>
        <begin position="181"/>
        <end position="195"/>
    </location>
</feature>
<protein>
    <recommendedName>
        <fullName evidence="12">RING-type domain-containing protein</fullName>
    </recommendedName>
</protein>
<dbReference type="InterPro" id="IPR001841">
    <property type="entry name" value="Znf_RING"/>
</dbReference>
<comment type="subcellular location">
    <subcellularLocation>
        <location evidence="1">Membrane</location>
        <topology evidence="1">Single-pass membrane protein</topology>
    </subcellularLocation>
</comment>
<keyword evidence="5 9" id="KW-0863">Zinc-finger</keyword>
<comment type="caution">
    <text evidence="13">The sequence shown here is derived from an EMBL/GenBank/DDBJ whole genome shotgun (WGS) entry which is preliminary data.</text>
</comment>
<dbReference type="PROSITE" id="PS50089">
    <property type="entry name" value="ZF_RING_2"/>
    <property type="match status" value="1"/>
</dbReference>
<organism evidence="13 14">
    <name type="scientific">Rhizoclosmatium globosum</name>
    <dbReference type="NCBI Taxonomy" id="329046"/>
    <lineage>
        <taxon>Eukaryota</taxon>
        <taxon>Fungi</taxon>
        <taxon>Fungi incertae sedis</taxon>
        <taxon>Chytridiomycota</taxon>
        <taxon>Chytridiomycota incertae sedis</taxon>
        <taxon>Chytridiomycetes</taxon>
        <taxon>Chytridiales</taxon>
        <taxon>Chytriomycetaceae</taxon>
        <taxon>Rhizoclosmatium</taxon>
    </lineage>
</organism>
<dbReference type="Proteomes" id="UP000193642">
    <property type="component" value="Unassembled WGS sequence"/>
</dbReference>
<name>A0A1Y2C1Z6_9FUNG</name>
<comment type="similarity">
    <text evidence="2">Belongs to the ZFPL1 family.</text>
</comment>
<feature type="region of interest" description="Disordered" evidence="10">
    <location>
        <begin position="170"/>
        <end position="196"/>
    </location>
</feature>
<evidence type="ECO:0000256" key="2">
    <source>
        <dbReference type="ARBA" id="ARBA00005561"/>
    </source>
</evidence>
<dbReference type="GO" id="GO:0005794">
    <property type="term" value="C:Golgi apparatus"/>
    <property type="evidence" value="ECO:0007669"/>
    <property type="project" value="TreeGrafter"/>
</dbReference>
<dbReference type="Gene3D" id="3.30.40.10">
    <property type="entry name" value="Zinc/RING finger domain, C3HC4 (zinc finger)"/>
    <property type="match status" value="1"/>
</dbReference>
<dbReference type="InterPro" id="IPR058731">
    <property type="entry name" value="Znf-B_box_ZFPL1-like"/>
</dbReference>
<keyword evidence="14" id="KW-1185">Reference proteome</keyword>
<dbReference type="GO" id="GO:0016020">
    <property type="term" value="C:membrane"/>
    <property type="evidence" value="ECO:0007669"/>
    <property type="project" value="UniProtKB-SubCell"/>
</dbReference>
<dbReference type="PANTHER" id="PTHR12981:SF0">
    <property type="entry name" value="ZINC FINGER PROTEIN-LIKE 1"/>
    <property type="match status" value="1"/>
</dbReference>
<keyword evidence="6" id="KW-0862">Zinc</keyword>
<sequence>MGLCKCRNVTNLFCFEHRKNVCEKCIVSDHNKCVVKSYLQWLQDSDYDATCQICTQPLEQGELLRLTCLDIFHLKCINEVCGRLPETTAPAGYTCPVCNAGVIPADNNASQIAENVRLAFAGAKWAQNVLPKKGAEPRVDVGVPKNSHVVTSPVSKPILESSSVSIDAGLPPKKLTTKSSSLRDADDDKYGKVGNDRATASWNPKSRWLSPKRLGLVLGFALFLIIFLYYFII</sequence>
<dbReference type="PANTHER" id="PTHR12981">
    <property type="entry name" value="ZINC FINGER PROTEIN-LIKE 1"/>
    <property type="match status" value="1"/>
</dbReference>
<proteinExistence type="inferred from homology"/>
<dbReference type="InterPro" id="IPR039043">
    <property type="entry name" value="ZFPL1"/>
</dbReference>
<gene>
    <name evidence="13" type="ORF">BCR33DRAFT_719138</name>
</gene>
<keyword evidence="7 11" id="KW-1133">Transmembrane helix</keyword>
<evidence type="ECO:0000256" key="7">
    <source>
        <dbReference type="ARBA" id="ARBA00022989"/>
    </source>
</evidence>
<evidence type="ECO:0000313" key="14">
    <source>
        <dbReference type="Proteomes" id="UP000193642"/>
    </source>
</evidence>
<reference evidence="13 14" key="1">
    <citation type="submission" date="2016-07" db="EMBL/GenBank/DDBJ databases">
        <title>Pervasive Adenine N6-methylation of Active Genes in Fungi.</title>
        <authorList>
            <consortium name="DOE Joint Genome Institute"/>
            <person name="Mondo S.J."/>
            <person name="Dannebaum R.O."/>
            <person name="Kuo R.C."/>
            <person name="Labutti K."/>
            <person name="Haridas S."/>
            <person name="Kuo A."/>
            <person name="Salamov A."/>
            <person name="Ahrendt S.R."/>
            <person name="Lipzen A."/>
            <person name="Sullivan W."/>
            <person name="Andreopoulos W.B."/>
            <person name="Clum A."/>
            <person name="Lindquist E."/>
            <person name="Daum C."/>
            <person name="Ramamoorthy G.K."/>
            <person name="Gryganskyi A."/>
            <person name="Culley D."/>
            <person name="Magnuson J.K."/>
            <person name="James T.Y."/>
            <person name="O'Malley M.A."/>
            <person name="Stajich J.E."/>
            <person name="Spatafora J.W."/>
            <person name="Visel A."/>
            <person name="Grigoriev I.V."/>
        </authorList>
    </citation>
    <scope>NUCLEOTIDE SEQUENCE [LARGE SCALE GENOMIC DNA]</scope>
    <source>
        <strain evidence="13 14">JEL800</strain>
    </source>
</reference>
<evidence type="ECO:0000256" key="9">
    <source>
        <dbReference type="PROSITE-ProRule" id="PRU00175"/>
    </source>
</evidence>